<proteinExistence type="predicted"/>
<dbReference type="InterPro" id="IPR007440">
    <property type="entry name" value="Chorismate--pyruvate_lyase"/>
</dbReference>
<sequence>MRLAHLAGAPITVSLHAQGPGRARFDELKRLGLPAGQRIWRREVTLEAGGDVLVAARSVMALRGCPPWVAGLGTRALGHQLFARGARAPQKSIVQRSPIEMAWSAPGFLALPTSWGRRSLFTLGPDRAPLLVQEYFVHERFSRYQPASRMDGSTQCHFG</sequence>
<evidence type="ECO:0008006" key="3">
    <source>
        <dbReference type="Google" id="ProtNLM"/>
    </source>
</evidence>
<evidence type="ECO:0000313" key="1">
    <source>
        <dbReference type="EMBL" id="GHC22654.1"/>
    </source>
</evidence>
<dbReference type="InterPro" id="IPR028978">
    <property type="entry name" value="Chorismate_lyase_/UTRA_dom_sf"/>
</dbReference>
<dbReference type="Proteomes" id="UP000604243">
    <property type="component" value="Unassembled WGS sequence"/>
</dbReference>
<accession>A0ABQ3FGD7</accession>
<reference evidence="2" key="1">
    <citation type="journal article" date="2019" name="Int. J. Syst. Evol. Microbiol.">
        <title>The Global Catalogue of Microorganisms (GCM) 10K type strain sequencing project: providing services to taxonomists for standard genome sequencing and annotation.</title>
        <authorList>
            <consortium name="The Broad Institute Genomics Platform"/>
            <consortium name="The Broad Institute Genome Sequencing Center for Infectious Disease"/>
            <person name="Wu L."/>
            <person name="Ma J."/>
        </authorList>
    </citation>
    <scope>NUCLEOTIDE SEQUENCE [LARGE SCALE GENOMIC DNA]</scope>
    <source>
        <strain evidence="2">KCTC 42082</strain>
    </source>
</reference>
<dbReference type="EMBL" id="BMZM01000002">
    <property type="protein sequence ID" value="GHC22654.1"/>
    <property type="molecule type" value="Genomic_DNA"/>
</dbReference>
<comment type="caution">
    <text evidence="1">The sequence shown here is derived from an EMBL/GenBank/DDBJ whole genome shotgun (WGS) entry which is preliminary data.</text>
</comment>
<dbReference type="Gene3D" id="3.40.1410.10">
    <property type="entry name" value="Chorismate lyase-like"/>
    <property type="match status" value="1"/>
</dbReference>
<name>A0ABQ3FGD7_9GAMM</name>
<organism evidence="1 2">
    <name type="scientific">Kushneria pakistanensis</name>
    <dbReference type="NCBI Taxonomy" id="1508770"/>
    <lineage>
        <taxon>Bacteria</taxon>
        <taxon>Pseudomonadati</taxon>
        <taxon>Pseudomonadota</taxon>
        <taxon>Gammaproteobacteria</taxon>
        <taxon>Oceanospirillales</taxon>
        <taxon>Halomonadaceae</taxon>
        <taxon>Kushneria</taxon>
    </lineage>
</organism>
<keyword evidence="2" id="KW-1185">Reference proteome</keyword>
<evidence type="ECO:0000313" key="2">
    <source>
        <dbReference type="Proteomes" id="UP000604243"/>
    </source>
</evidence>
<protein>
    <recommendedName>
        <fullName evidence="3">Chorismate lyase</fullName>
    </recommendedName>
</protein>
<gene>
    <name evidence="1" type="ORF">GCM10010082_13440</name>
</gene>
<dbReference type="Pfam" id="PF04345">
    <property type="entry name" value="Chor_lyase"/>
    <property type="match status" value="1"/>
</dbReference>
<dbReference type="SUPFAM" id="SSF64288">
    <property type="entry name" value="Chorismate lyase-like"/>
    <property type="match status" value="1"/>
</dbReference>